<keyword evidence="1" id="KW-0223">Dioxygenase</keyword>
<dbReference type="PANTHER" id="PTHR40128:SF1">
    <property type="entry name" value="PHYTANOYL-COA HYDROXYLASE"/>
    <property type="match status" value="1"/>
</dbReference>
<organism evidence="1">
    <name type="scientific">Caldilineaceae bacterium SB0675_bin_29</name>
    <dbReference type="NCBI Taxonomy" id="2605266"/>
    <lineage>
        <taxon>Bacteria</taxon>
        <taxon>Bacillati</taxon>
        <taxon>Chloroflexota</taxon>
        <taxon>Caldilineae</taxon>
        <taxon>Caldilineales</taxon>
        <taxon>Caldilineaceae</taxon>
    </lineage>
</organism>
<dbReference type="SUPFAM" id="SSF51197">
    <property type="entry name" value="Clavaminate synthase-like"/>
    <property type="match status" value="1"/>
</dbReference>
<dbReference type="InterPro" id="IPR008775">
    <property type="entry name" value="Phytyl_CoA_dOase-like"/>
</dbReference>
<name>A0A6B1G1F9_9CHLR</name>
<comment type="caution">
    <text evidence="1">The sequence shown here is derived from an EMBL/GenBank/DDBJ whole genome shotgun (WGS) entry which is preliminary data.</text>
</comment>
<dbReference type="EMBL" id="VYDA01000389">
    <property type="protein sequence ID" value="MYH62217.1"/>
    <property type="molecule type" value="Genomic_DNA"/>
</dbReference>
<dbReference type="Pfam" id="PF05721">
    <property type="entry name" value="PhyH"/>
    <property type="match status" value="1"/>
</dbReference>
<gene>
    <name evidence="1" type="ORF">F4148_10805</name>
</gene>
<sequence length="301" mass="33703">MTTTAEFQDHNALLDDPQAMRGQMATDGFLFFRGLLPADEIVALRRQILQVCDNYGWIAPGTELMDGIADPAADGMEPFCGVGVPPEAYGDVQCLESFHRLAHNPVVVEMLGQLFDESVLVHALKIARLMIPARGNAPTPAHQDHIFIQGSKTVYTCWIPLGDCPRELGGLSVLRGSHKLGILPVREAEGAGGRHVIFGDDAPQEWFETDFQIGDVLVFHSLTVHKSIPNRTKNQIRLSTDYRYQPPSLPIEKKSITPHCNVLPWEEIYAGWKSKDLQYYWENYNLDFQEFDDSLVAIQEG</sequence>
<keyword evidence="1" id="KW-0560">Oxidoreductase</keyword>
<accession>A0A6B1G1F9</accession>
<dbReference type="GO" id="GO:0016706">
    <property type="term" value="F:2-oxoglutarate-dependent dioxygenase activity"/>
    <property type="evidence" value="ECO:0007669"/>
    <property type="project" value="UniProtKB-ARBA"/>
</dbReference>
<dbReference type="PANTHER" id="PTHR40128">
    <property type="entry name" value="EXPRESSED PROTEIN"/>
    <property type="match status" value="1"/>
</dbReference>
<evidence type="ECO:0000313" key="1">
    <source>
        <dbReference type="EMBL" id="MYH62217.1"/>
    </source>
</evidence>
<dbReference type="AlphaFoldDB" id="A0A6B1G1F9"/>
<proteinExistence type="predicted"/>
<reference evidence="1" key="1">
    <citation type="submission" date="2019-09" db="EMBL/GenBank/DDBJ databases">
        <title>Characterisation of the sponge microbiome using genome-centric metagenomics.</title>
        <authorList>
            <person name="Engelberts J.P."/>
            <person name="Robbins S.J."/>
            <person name="De Goeij J.M."/>
            <person name="Aranda M."/>
            <person name="Bell S.C."/>
            <person name="Webster N.S."/>
        </authorList>
    </citation>
    <scope>NUCLEOTIDE SEQUENCE</scope>
    <source>
        <strain evidence="1">SB0675_bin_29</strain>
    </source>
</reference>
<protein>
    <submittedName>
        <fullName evidence="1">Phytanoyl-CoA dioxygenase family protein</fullName>
    </submittedName>
</protein>
<dbReference type="Gene3D" id="2.60.120.620">
    <property type="entry name" value="q2cbj1_9rhob like domain"/>
    <property type="match status" value="1"/>
</dbReference>